<evidence type="ECO:0000256" key="1">
    <source>
        <dbReference type="ARBA" id="ARBA00004496"/>
    </source>
</evidence>
<evidence type="ECO:0000256" key="3">
    <source>
        <dbReference type="ARBA" id="ARBA00018111"/>
    </source>
</evidence>
<evidence type="ECO:0000313" key="9">
    <source>
        <dbReference type="EMBL" id="CAH8239225.1"/>
    </source>
</evidence>
<name>A0A9X4F2Y1_9VIBR</name>
<dbReference type="GO" id="GO:0006282">
    <property type="term" value="P:regulation of DNA repair"/>
    <property type="evidence" value="ECO:0007669"/>
    <property type="project" value="UniProtKB-UniRule"/>
</dbReference>
<dbReference type="Proteomes" id="UP001152658">
    <property type="component" value="Unassembled WGS sequence"/>
</dbReference>
<dbReference type="EMBL" id="CALYLK010000136">
    <property type="protein sequence ID" value="CAH8239225.1"/>
    <property type="molecule type" value="Genomic_DNA"/>
</dbReference>
<reference evidence="9" key="2">
    <citation type="submission" date="2022-06" db="EMBL/GenBank/DDBJ databases">
        <authorList>
            <person name="Goudenege D."/>
            <person name="Le Roux F."/>
        </authorList>
    </citation>
    <scope>NUCLEOTIDE SEQUENCE</scope>
    <source>
        <strain evidence="9">12-063</strain>
    </source>
</reference>
<dbReference type="EMBL" id="CP118711">
    <property type="protein sequence ID" value="WGK85672.1"/>
    <property type="molecule type" value="Genomic_DNA"/>
</dbReference>
<comment type="function">
    <text evidence="5">Modulates RecA activity.</text>
</comment>
<dbReference type="PANTHER" id="PTHR33602:SF1">
    <property type="entry name" value="REGULATORY PROTEIN RECX FAMILY PROTEIN"/>
    <property type="match status" value="1"/>
</dbReference>
<proteinExistence type="inferred from homology"/>
<dbReference type="AlphaFoldDB" id="A0A9X4F2Y1"/>
<feature type="domain" description="RecX second three-helical" evidence="6">
    <location>
        <begin position="58"/>
        <end position="98"/>
    </location>
</feature>
<dbReference type="Proteomes" id="UP001140973">
    <property type="component" value="Unassembled WGS sequence"/>
</dbReference>
<evidence type="ECO:0000256" key="4">
    <source>
        <dbReference type="ARBA" id="ARBA00022490"/>
    </source>
</evidence>
<keyword evidence="4 5" id="KW-0963">Cytoplasm</keyword>
<evidence type="ECO:0000313" key="14">
    <source>
        <dbReference type="Proteomes" id="UP001140973"/>
    </source>
</evidence>
<evidence type="ECO:0000256" key="2">
    <source>
        <dbReference type="ARBA" id="ARBA00009695"/>
    </source>
</evidence>
<dbReference type="Pfam" id="PF21982">
    <property type="entry name" value="RecX_HTH1"/>
    <property type="match status" value="1"/>
</dbReference>
<dbReference type="PANTHER" id="PTHR33602">
    <property type="entry name" value="REGULATORY PROTEIN RECX FAMILY PROTEIN"/>
    <property type="match status" value="1"/>
</dbReference>
<protein>
    <recommendedName>
        <fullName evidence="3 5">Regulatory protein RecX</fullName>
    </recommendedName>
</protein>
<dbReference type="NCBIfam" id="NF001057">
    <property type="entry name" value="PRK00117.3-3"/>
    <property type="match status" value="1"/>
</dbReference>
<feature type="domain" description="RecX third three-helical" evidence="7">
    <location>
        <begin position="104"/>
        <end position="149"/>
    </location>
</feature>
<dbReference type="Pfam" id="PF21981">
    <property type="entry name" value="RecX_HTH3"/>
    <property type="match status" value="1"/>
</dbReference>
<dbReference type="InterPro" id="IPR053925">
    <property type="entry name" value="RecX_HTH_3rd"/>
</dbReference>
<evidence type="ECO:0000313" key="12">
    <source>
        <dbReference type="EMBL" id="MDE1358907.1"/>
    </source>
</evidence>
<accession>A0A9X4F2Y1</accession>
<dbReference type="RefSeq" id="WP_053311358.1">
    <property type="nucleotide sequence ID" value="NZ_CALYLA010000019.1"/>
</dbReference>
<evidence type="ECO:0000313" key="13">
    <source>
        <dbReference type="EMBL" id="WGK85672.1"/>
    </source>
</evidence>
<keyword evidence="15" id="KW-1185">Reference proteome</keyword>
<dbReference type="InterPro" id="IPR053924">
    <property type="entry name" value="RecX_HTH_2nd"/>
</dbReference>
<evidence type="ECO:0000313" key="11">
    <source>
        <dbReference type="EMBL" id="MDE1348019.1"/>
    </source>
</evidence>
<comment type="similarity">
    <text evidence="2 5">Belongs to the RecX family.</text>
</comment>
<evidence type="ECO:0000259" key="6">
    <source>
        <dbReference type="Pfam" id="PF02631"/>
    </source>
</evidence>
<feature type="domain" description="RecX first three-helical" evidence="8">
    <location>
        <begin position="12"/>
        <end position="51"/>
    </location>
</feature>
<dbReference type="EMBL" id="JAKNAP010000102">
    <property type="protein sequence ID" value="MDE1358907.1"/>
    <property type="molecule type" value="Genomic_DNA"/>
</dbReference>
<organism evidence="12 14">
    <name type="scientific">Vibrio aestuarianus</name>
    <dbReference type="NCBI Taxonomy" id="28171"/>
    <lineage>
        <taxon>Bacteria</taxon>
        <taxon>Pseudomonadati</taxon>
        <taxon>Pseudomonadota</taxon>
        <taxon>Gammaproteobacteria</taxon>
        <taxon>Vibrionales</taxon>
        <taxon>Vibrionaceae</taxon>
        <taxon>Vibrio</taxon>
    </lineage>
</organism>
<dbReference type="HAMAP" id="MF_01114">
    <property type="entry name" value="RecX"/>
    <property type="match status" value="1"/>
</dbReference>
<dbReference type="InterPro" id="IPR053926">
    <property type="entry name" value="RecX_HTH_1st"/>
</dbReference>
<dbReference type="Gene3D" id="1.10.10.10">
    <property type="entry name" value="Winged helix-like DNA-binding domain superfamily/Winged helix DNA-binding domain"/>
    <property type="match status" value="3"/>
</dbReference>
<sequence>MYPSNSKLTSSCKESALQLLSRRDHGEYELYQKLLLKGFEIEKVDEAMTYCREHQYLDDLRYAKSQVRQHVAKGHGERRICQELNQKRVSSEIVEQALEQEPQDWFELAKAAAEKKFREPAAKGSKEYAKQVRFLQYRGFSFEHISYALSELEM</sequence>
<evidence type="ECO:0000313" key="10">
    <source>
        <dbReference type="EMBL" id="MDE1243113.1"/>
    </source>
</evidence>
<dbReference type="GO" id="GO:0005737">
    <property type="term" value="C:cytoplasm"/>
    <property type="evidence" value="ECO:0007669"/>
    <property type="project" value="UniProtKB-SubCell"/>
</dbReference>
<dbReference type="Proteomes" id="UP001140978">
    <property type="component" value="Unassembled WGS sequence"/>
</dbReference>
<dbReference type="EMBL" id="JAKNBA010000023">
    <property type="protein sequence ID" value="MDE1243113.1"/>
    <property type="molecule type" value="Genomic_DNA"/>
</dbReference>
<evidence type="ECO:0000313" key="16">
    <source>
        <dbReference type="Proteomes" id="UP001241226"/>
    </source>
</evidence>
<dbReference type="InterPro" id="IPR003783">
    <property type="entry name" value="Regulatory_RecX"/>
</dbReference>
<dbReference type="EMBL" id="JAKNAX010000068">
    <property type="protein sequence ID" value="MDE1348019.1"/>
    <property type="molecule type" value="Genomic_DNA"/>
</dbReference>
<dbReference type="Proteomes" id="UP001241226">
    <property type="component" value="Chromosome 1"/>
</dbReference>
<dbReference type="Proteomes" id="UP001140979">
    <property type="component" value="Unassembled WGS sequence"/>
</dbReference>
<dbReference type="InterPro" id="IPR036388">
    <property type="entry name" value="WH-like_DNA-bd_sf"/>
</dbReference>
<dbReference type="Pfam" id="PF02631">
    <property type="entry name" value="RecX_HTH2"/>
    <property type="match status" value="1"/>
</dbReference>
<evidence type="ECO:0000259" key="7">
    <source>
        <dbReference type="Pfam" id="PF21981"/>
    </source>
</evidence>
<evidence type="ECO:0000256" key="5">
    <source>
        <dbReference type="HAMAP-Rule" id="MF_01114"/>
    </source>
</evidence>
<comment type="subcellular location">
    <subcellularLocation>
        <location evidence="1 5">Cytoplasm</location>
    </subcellularLocation>
</comment>
<evidence type="ECO:0000313" key="15">
    <source>
        <dbReference type="Proteomes" id="UP001152658"/>
    </source>
</evidence>
<gene>
    <name evidence="5 12" type="primary">recX</name>
    <name evidence="12" type="ORF">L9W73_16615</name>
    <name evidence="10" type="ORF">L9W94_13335</name>
    <name evidence="11" type="ORF">L9X51_16545</name>
    <name evidence="13" type="ORF">PYE67_02225</name>
    <name evidence="9" type="ORF">VAE063_950782</name>
</gene>
<evidence type="ECO:0000259" key="8">
    <source>
        <dbReference type="Pfam" id="PF21982"/>
    </source>
</evidence>
<reference evidence="12 16" key="1">
    <citation type="submission" date="2022-02" db="EMBL/GenBank/DDBJ databases">
        <title>Emergence and expansion in Europe of a Vibrio aestuarianus clonal complex pathogenic for oysters.</title>
        <authorList>
            <person name="Mesnil A."/>
            <person name="Travers M.-A."/>
        </authorList>
    </citation>
    <scope>NUCLEOTIDE SEQUENCE</scope>
    <source>
        <strain evidence="12">151-ITT-15-cp-1</strain>
        <strain evidence="10">19_064_11T1</strain>
        <strain evidence="11">19_064_15T1</strain>
        <strain evidence="13 16">U17</strain>
    </source>
</reference>